<gene>
    <name evidence="19" type="ORF">H6G06_07640</name>
</gene>
<keyword evidence="12 13" id="KW-0998">Cell outer membrane</keyword>
<proteinExistence type="inferred from homology"/>
<keyword evidence="10 14" id="KW-0798">TonB box</keyword>
<evidence type="ECO:0000256" key="10">
    <source>
        <dbReference type="ARBA" id="ARBA00023077"/>
    </source>
</evidence>
<dbReference type="GO" id="GO:0009279">
    <property type="term" value="C:cell outer membrane"/>
    <property type="evidence" value="ECO:0007669"/>
    <property type="project" value="UniProtKB-SubCell"/>
</dbReference>
<dbReference type="PROSITE" id="PS52016">
    <property type="entry name" value="TONB_DEPENDENT_REC_3"/>
    <property type="match status" value="1"/>
</dbReference>
<feature type="domain" description="AMIN" evidence="18">
    <location>
        <begin position="185"/>
        <end position="280"/>
    </location>
</feature>
<comment type="caution">
    <text evidence="19">The sequence shown here is derived from an EMBL/GenBank/DDBJ whole genome shotgun (WGS) entry which is preliminary data.</text>
</comment>
<keyword evidence="20" id="KW-1185">Reference proteome</keyword>
<keyword evidence="8" id="KW-0408">Iron</keyword>
<dbReference type="Pfam" id="PF11741">
    <property type="entry name" value="AMIN"/>
    <property type="match status" value="2"/>
</dbReference>
<feature type="compositionally biased region" description="Polar residues" evidence="15">
    <location>
        <begin position="310"/>
        <end position="323"/>
    </location>
</feature>
<dbReference type="InterPro" id="IPR010105">
    <property type="entry name" value="TonB_sidphr_rcpt"/>
</dbReference>
<dbReference type="GO" id="GO:0015344">
    <property type="term" value="F:siderophore uptake transmembrane transporter activity"/>
    <property type="evidence" value="ECO:0007669"/>
    <property type="project" value="TreeGrafter"/>
</dbReference>
<dbReference type="FunFam" id="2.40.170.20:FF:000005">
    <property type="entry name" value="TonB-dependent siderophore receptor"/>
    <property type="match status" value="1"/>
</dbReference>
<dbReference type="InterPro" id="IPR036942">
    <property type="entry name" value="Beta-barrel_TonB_sf"/>
</dbReference>
<comment type="subcellular location">
    <subcellularLocation>
        <location evidence="1 13">Cell outer membrane</location>
        <topology evidence="1 13">Multi-pass membrane protein</topology>
    </subcellularLocation>
</comment>
<dbReference type="InterPro" id="IPR037066">
    <property type="entry name" value="Plug_dom_sf"/>
</dbReference>
<feature type="domain" description="AMIN" evidence="18">
    <location>
        <begin position="66"/>
        <end position="162"/>
    </location>
</feature>
<dbReference type="FunFam" id="2.170.130.10:FF:000001">
    <property type="entry name" value="Catecholate siderophore TonB-dependent receptor"/>
    <property type="match status" value="1"/>
</dbReference>
<keyword evidence="6 13" id="KW-0812">Transmembrane</keyword>
<evidence type="ECO:0000259" key="18">
    <source>
        <dbReference type="Pfam" id="PF11741"/>
    </source>
</evidence>
<dbReference type="InterPro" id="IPR039426">
    <property type="entry name" value="TonB-dep_rcpt-like"/>
</dbReference>
<evidence type="ECO:0000256" key="13">
    <source>
        <dbReference type="PROSITE-ProRule" id="PRU01360"/>
    </source>
</evidence>
<keyword evidence="5" id="KW-0410">Iron transport</keyword>
<evidence type="ECO:0000256" key="9">
    <source>
        <dbReference type="ARBA" id="ARBA00023065"/>
    </source>
</evidence>
<comment type="similarity">
    <text evidence="2 13 14">Belongs to the TonB-dependent receptor family.</text>
</comment>
<evidence type="ECO:0000313" key="19">
    <source>
        <dbReference type="EMBL" id="MBD2293362.1"/>
    </source>
</evidence>
<sequence length="991" mass="108559">MKFELMNEIRLVGLALAVIGSLVQPAYAEQQTKEKSSVEDKEHYSSSAAQLLAQKGNTSVAKITGIKVNTTDKGIEVILQSPNIEALKPVNKSQGSNFIVEIPKTVLSLGTQNSFNQKNPVAGITNVSVTQTNANTVQLTVTGEKGVPTAELFDGDEGLIFELAPVVSATTPTQQSQTLVKISEVKFNTTSNGLEIILATQEGDKLQVSSKKDGNTFIVDIPSAQLSLPNGDTVSQKQPTAGISDITVSNFNTNTIRFTVTGTDNTPKVELFDSDEGLIFGVASTASTSQTETPTTQPETESTPTPQSENQTQPEQPTAQSDQPIELIVTGEQDRYRVIDATTATRTDTALRDTPQSIQVVPEQVLKDQQAIRLNDAVRNVSGVNTGDTFGGTKDNFVIRGFSSSFGGNILTNGLGSNGFATGFNETANLERVEVLKGPASVLYGNLEPGGVINLVTKKPLFQPFYSAEFQVGNHSFYRGAIDISSPLNVEKTASYRLNAAYENSGTFRNFDQRIERTFLAPVVSLQLGKQTDLTLEFSYLNDERPFDRGLIAIGNKVVDVPYNRIFGEPDDVSKVEEISASYLLEHRFNENLKLRNTFRFLSTDTFDYRADQLGLDEETGEVTRNFRSNDDIARKYAFQTDLTSKFKTGSIAHTLLFGVDFANRTSEGTQRRLPAGLTPSINIFNPIYNQIARPSLSELTNVVRDSKDTSSSLGLFLQDQISLTDNFKLVVGGRFDFVDQESRFNDETSNQYDTAFTPRVGLVYQPIKPISLYTSYSQSFQPNFATRADGSLLDPERGTQYEAGIRGEFLDSKLVTNLAIYQITKSNVATVDPNNTGFSIAVGEQKSTGIELDVTGQILPGWNIIASYAYTDAKVTTSNEGLKGNRLANVPYNSASLWTTYEFQKGNLQGLGLGLGAFFVGERQGDLENTFQLPSYVRTDAAIFYQRNNWRAALNFKNLFDINYIRSAEYREAIAPGDPFTVVGSIAVEF</sequence>
<feature type="domain" description="TonB-dependent receptor-like beta-barrel" evidence="16">
    <location>
        <begin position="528"/>
        <end position="960"/>
    </location>
</feature>
<dbReference type="PANTHER" id="PTHR32552">
    <property type="entry name" value="FERRICHROME IRON RECEPTOR-RELATED"/>
    <property type="match status" value="1"/>
</dbReference>
<dbReference type="Pfam" id="PF07715">
    <property type="entry name" value="Plug"/>
    <property type="match status" value="1"/>
</dbReference>
<feature type="domain" description="TonB-dependent receptor plug" evidence="17">
    <location>
        <begin position="351"/>
        <end position="452"/>
    </location>
</feature>
<dbReference type="InterPro" id="IPR000531">
    <property type="entry name" value="Beta-barrel_TonB"/>
</dbReference>
<organism evidence="19 20">
    <name type="scientific">Anabaena sphaerica FACHB-251</name>
    <dbReference type="NCBI Taxonomy" id="2692883"/>
    <lineage>
        <taxon>Bacteria</taxon>
        <taxon>Bacillati</taxon>
        <taxon>Cyanobacteriota</taxon>
        <taxon>Cyanophyceae</taxon>
        <taxon>Nostocales</taxon>
        <taxon>Nostocaceae</taxon>
        <taxon>Anabaena</taxon>
    </lineage>
</organism>
<accession>A0A926ZZ33</accession>
<evidence type="ECO:0000256" key="6">
    <source>
        <dbReference type="ARBA" id="ARBA00022692"/>
    </source>
</evidence>
<evidence type="ECO:0000256" key="2">
    <source>
        <dbReference type="ARBA" id="ARBA00009810"/>
    </source>
</evidence>
<dbReference type="PANTHER" id="PTHR32552:SF68">
    <property type="entry name" value="FERRICHROME OUTER MEMBRANE TRANSPORTER_PHAGE RECEPTOR"/>
    <property type="match status" value="1"/>
</dbReference>
<dbReference type="InterPro" id="IPR021731">
    <property type="entry name" value="AMIN_dom"/>
</dbReference>
<evidence type="ECO:0000256" key="12">
    <source>
        <dbReference type="ARBA" id="ARBA00023237"/>
    </source>
</evidence>
<keyword evidence="9" id="KW-0406">Ion transport</keyword>
<dbReference type="Gene3D" id="2.40.170.20">
    <property type="entry name" value="TonB-dependent receptor, beta-barrel domain"/>
    <property type="match status" value="1"/>
</dbReference>
<dbReference type="Proteomes" id="UP000662185">
    <property type="component" value="Unassembled WGS sequence"/>
</dbReference>
<dbReference type="EMBL" id="JACJQU010000003">
    <property type="protein sequence ID" value="MBD2293362.1"/>
    <property type="molecule type" value="Genomic_DNA"/>
</dbReference>
<evidence type="ECO:0000259" key="16">
    <source>
        <dbReference type="Pfam" id="PF00593"/>
    </source>
</evidence>
<evidence type="ECO:0000256" key="7">
    <source>
        <dbReference type="ARBA" id="ARBA00022729"/>
    </source>
</evidence>
<evidence type="ECO:0000256" key="15">
    <source>
        <dbReference type="SAM" id="MobiDB-lite"/>
    </source>
</evidence>
<dbReference type="CDD" id="cd01347">
    <property type="entry name" value="ligand_gated_channel"/>
    <property type="match status" value="1"/>
</dbReference>
<keyword evidence="11 13" id="KW-0472">Membrane</keyword>
<protein>
    <submittedName>
        <fullName evidence="19">TonB-dependent siderophore receptor</fullName>
    </submittedName>
</protein>
<dbReference type="GO" id="GO:0038023">
    <property type="term" value="F:signaling receptor activity"/>
    <property type="evidence" value="ECO:0007669"/>
    <property type="project" value="InterPro"/>
</dbReference>
<evidence type="ECO:0000256" key="1">
    <source>
        <dbReference type="ARBA" id="ARBA00004571"/>
    </source>
</evidence>
<evidence type="ECO:0000256" key="8">
    <source>
        <dbReference type="ARBA" id="ARBA00023004"/>
    </source>
</evidence>
<evidence type="ECO:0000256" key="11">
    <source>
        <dbReference type="ARBA" id="ARBA00023136"/>
    </source>
</evidence>
<dbReference type="InterPro" id="IPR012910">
    <property type="entry name" value="Plug_dom"/>
</dbReference>
<reference evidence="20" key="1">
    <citation type="journal article" date="2020" name="ISME J.">
        <title>Comparative genomics reveals insights into cyanobacterial evolution and habitat adaptation.</title>
        <authorList>
            <person name="Chen M.Y."/>
            <person name="Teng W.K."/>
            <person name="Zhao L."/>
            <person name="Hu C.X."/>
            <person name="Zhou Y.K."/>
            <person name="Han B.P."/>
            <person name="Song L.R."/>
            <person name="Shu W.S."/>
        </authorList>
    </citation>
    <scope>NUCLEOTIDE SEQUENCE [LARGE SCALE GENOMIC DNA]</scope>
    <source>
        <strain evidence="20">FACHB-251</strain>
    </source>
</reference>
<evidence type="ECO:0000313" key="20">
    <source>
        <dbReference type="Proteomes" id="UP000662185"/>
    </source>
</evidence>
<dbReference type="Gene3D" id="2.170.130.10">
    <property type="entry name" value="TonB-dependent receptor, plug domain"/>
    <property type="match status" value="1"/>
</dbReference>
<keyword evidence="19" id="KW-0675">Receptor</keyword>
<keyword evidence="3 13" id="KW-0813">Transport</keyword>
<feature type="region of interest" description="Disordered" evidence="15">
    <location>
        <begin position="284"/>
        <end position="324"/>
    </location>
</feature>
<evidence type="ECO:0000256" key="5">
    <source>
        <dbReference type="ARBA" id="ARBA00022496"/>
    </source>
</evidence>
<keyword evidence="7" id="KW-0732">Signal</keyword>
<dbReference type="Pfam" id="PF00593">
    <property type="entry name" value="TonB_dep_Rec_b-barrel"/>
    <property type="match status" value="1"/>
</dbReference>
<keyword evidence="4 13" id="KW-1134">Transmembrane beta strand</keyword>
<evidence type="ECO:0000256" key="4">
    <source>
        <dbReference type="ARBA" id="ARBA00022452"/>
    </source>
</evidence>
<dbReference type="RefSeq" id="WP_190558699.1">
    <property type="nucleotide sequence ID" value="NZ_JACJQU010000003.1"/>
</dbReference>
<dbReference type="AlphaFoldDB" id="A0A926ZZ33"/>
<evidence type="ECO:0000256" key="3">
    <source>
        <dbReference type="ARBA" id="ARBA00022448"/>
    </source>
</evidence>
<dbReference type="NCBIfam" id="TIGR01783">
    <property type="entry name" value="TonB-siderophor"/>
    <property type="match status" value="1"/>
</dbReference>
<evidence type="ECO:0000256" key="14">
    <source>
        <dbReference type="RuleBase" id="RU003357"/>
    </source>
</evidence>
<evidence type="ECO:0000259" key="17">
    <source>
        <dbReference type="Pfam" id="PF07715"/>
    </source>
</evidence>
<name>A0A926ZZ33_9NOST</name>
<feature type="compositionally biased region" description="Low complexity" evidence="15">
    <location>
        <begin position="287"/>
        <end position="309"/>
    </location>
</feature>
<dbReference type="SUPFAM" id="SSF56935">
    <property type="entry name" value="Porins"/>
    <property type="match status" value="1"/>
</dbReference>
<dbReference type="GO" id="GO:0015891">
    <property type="term" value="P:siderophore transport"/>
    <property type="evidence" value="ECO:0007669"/>
    <property type="project" value="InterPro"/>
</dbReference>